<feature type="domain" description="Bacterial DNA polymerase III alpha subunit NTPase" evidence="1">
    <location>
        <begin position="18"/>
        <end position="76"/>
    </location>
</feature>
<dbReference type="GO" id="GO:0003887">
    <property type="term" value="F:DNA-directed DNA polymerase activity"/>
    <property type="evidence" value="ECO:0007669"/>
    <property type="project" value="UniProtKB-EC"/>
</dbReference>
<reference evidence="3" key="1">
    <citation type="submission" date="2018-06" db="EMBL/GenBank/DDBJ databases">
        <authorList>
            <consortium name="Pathogen Informatics"/>
        </authorList>
    </citation>
    <scope>NUCLEOTIDE SEQUENCE [LARGE SCALE GENOMIC DNA]</scope>
    <source>
        <strain evidence="3">NCTC10135</strain>
    </source>
</reference>
<dbReference type="KEGG" id="mala:NCTC10135_01031"/>
<dbReference type="InterPro" id="IPR011708">
    <property type="entry name" value="DNA_pol3_alpha_NTPase_dom"/>
</dbReference>
<organism evidence="2 3">
    <name type="scientific">Metamycoplasma alkalescens</name>
    <dbReference type="NCBI Taxonomy" id="45363"/>
    <lineage>
        <taxon>Bacteria</taxon>
        <taxon>Bacillati</taxon>
        <taxon>Mycoplasmatota</taxon>
        <taxon>Mycoplasmoidales</taxon>
        <taxon>Metamycoplasmataceae</taxon>
        <taxon>Metamycoplasma</taxon>
    </lineage>
</organism>
<dbReference type="Pfam" id="PF07733">
    <property type="entry name" value="DNA_pol3_alpha"/>
    <property type="match status" value="1"/>
</dbReference>
<evidence type="ECO:0000313" key="3">
    <source>
        <dbReference type="Proteomes" id="UP000259864"/>
    </source>
</evidence>
<dbReference type="EMBL" id="LS991949">
    <property type="protein sequence ID" value="SYV90507.1"/>
    <property type="molecule type" value="Genomic_DNA"/>
</dbReference>
<feature type="non-terminal residue" evidence="2">
    <location>
        <position position="93"/>
    </location>
</feature>
<dbReference type="Gene3D" id="6.10.50.10">
    <property type="match status" value="1"/>
</dbReference>
<evidence type="ECO:0000259" key="1">
    <source>
        <dbReference type="Pfam" id="PF07733"/>
    </source>
</evidence>
<dbReference type="GO" id="GO:0006260">
    <property type="term" value="P:DNA replication"/>
    <property type="evidence" value="ECO:0007669"/>
    <property type="project" value="InterPro"/>
</dbReference>
<dbReference type="PANTHER" id="PTHR32294:SF5">
    <property type="entry name" value="DNA POLYMERASE III POLC-TYPE"/>
    <property type="match status" value="1"/>
</dbReference>
<dbReference type="GO" id="GO:0008408">
    <property type="term" value="F:3'-5' exonuclease activity"/>
    <property type="evidence" value="ECO:0007669"/>
    <property type="project" value="InterPro"/>
</dbReference>
<keyword evidence="2" id="KW-0808">Transferase</keyword>
<evidence type="ECO:0000313" key="2">
    <source>
        <dbReference type="EMBL" id="SYV90507.1"/>
    </source>
</evidence>
<sequence>MPDKKCPKCNELLTKDGHNIPFETFLGFEANKVPDIDLNFSGEYQPIIHNLVKELFGEDHSFRAGTISKIALKTAFGFCEKYMHEVRSSEIPW</sequence>
<accession>A0A3B0P2J0</accession>
<name>A0A3B0P2J0_9BACT</name>
<keyword evidence="2" id="KW-0548">Nucleotidyltransferase</keyword>
<protein>
    <submittedName>
        <fullName evidence="2">DNA polymerase III polC-type</fullName>
        <ecNumber evidence="2">2.7.7.7</ecNumber>
    </submittedName>
</protein>
<dbReference type="InterPro" id="IPR004805">
    <property type="entry name" value="DnaE2/DnaE/PolC"/>
</dbReference>
<dbReference type="PANTHER" id="PTHR32294">
    <property type="entry name" value="DNA POLYMERASE III SUBUNIT ALPHA"/>
    <property type="match status" value="1"/>
</dbReference>
<gene>
    <name evidence="2" type="primary">polC_4</name>
    <name evidence="2" type="ORF">NCTC10135_01031</name>
</gene>
<dbReference type="EC" id="2.7.7.7" evidence="2"/>
<dbReference type="AlphaFoldDB" id="A0A3B0P2J0"/>
<proteinExistence type="predicted"/>
<dbReference type="Proteomes" id="UP000259864">
    <property type="component" value="Chromosome 1"/>
</dbReference>